<comment type="caution">
    <text evidence="1">The sequence shown here is derived from an EMBL/GenBank/DDBJ whole genome shotgun (WGS) entry which is preliminary data.</text>
</comment>
<protein>
    <submittedName>
        <fullName evidence="1">Uncharacterized protein</fullName>
    </submittedName>
</protein>
<gene>
    <name evidence="1" type="ORF">BSTOLATCC_MIC66036</name>
</gene>
<proteinExistence type="predicted"/>
<sequence length="66" mass="7177">MSFEFLTDSSDDAGLLRGIFFPHLFSSLENHLNSNNPINTTSSEIPIEPAVGFFLSQLPSSSSDIS</sequence>
<reference evidence="1" key="1">
    <citation type="submission" date="2021-09" db="EMBL/GenBank/DDBJ databases">
        <authorList>
            <consortium name="AG Swart"/>
            <person name="Singh M."/>
            <person name="Singh A."/>
            <person name="Seah K."/>
            <person name="Emmerich C."/>
        </authorList>
    </citation>
    <scope>NUCLEOTIDE SEQUENCE</scope>
    <source>
        <strain evidence="1">ATCC30299</strain>
    </source>
</reference>
<accession>A0AAU9KDN4</accession>
<dbReference type="EMBL" id="CAJZBQ010000064">
    <property type="protein sequence ID" value="CAG9336149.1"/>
    <property type="molecule type" value="Genomic_DNA"/>
</dbReference>
<dbReference type="Proteomes" id="UP001162131">
    <property type="component" value="Unassembled WGS sequence"/>
</dbReference>
<organism evidence="1 2">
    <name type="scientific">Blepharisma stoltei</name>
    <dbReference type="NCBI Taxonomy" id="1481888"/>
    <lineage>
        <taxon>Eukaryota</taxon>
        <taxon>Sar</taxon>
        <taxon>Alveolata</taxon>
        <taxon>Ciliophora</taxon>
        <taxon>Postciliodesmatophora</taxon>
        <taxon>Heterotrichea</taxon>
        <taxon>Heterotrichida</taxon>
        <taxon>Blepharismidae</taxon>
        <taxon>Blepharisma</taxon>
    </lineage>
</organism>
<dbReference type="AlphaFoldDB" id="A0AAU9KDN4"/>
<name>A0AAU9KDN4_9CILI</name>
<keyword evidence="2" id="KW-1185">Reference proteome</keyword>
<evidence type="ECO:0000313" key="1">
    <source>
        <dbReference type="EMBL" id="CAG9336149.1"/>
    </source>
</evidence>
<evidence type="ECO:0000313" key="2">
    <source>
        <dbReference type="Proteomes" id="UP001162131"/>
    </source>
</evidence>